<dbReference type="KEGG" id="sted:SPTER_27570"/>
<evidence type="ECO:0008006" key="3">
    <source>
        <dbReference type="Google" id="ProtNLM"/>
    </source>
</evidence>
<dbReference type="SUPFAM" id="SSF47413">
    <property type="entry name" value="lambda repressor-like DNA-binding domains"/>
    <property type="match status" value="1"/>
</dbReference>
<dbReference type="EMBL" id="CP036259">
    <property type="protein sequence ID" value="QDR81378.1"/>
    <property type="molecule type" value="Genomic_DNA"/>
</dbReference>
<dbReference type="InterPro" id="IPR010982">
    <property type="entry name" value="Lambda_DNA-bd_dom_sf"/>
</dbReference>
<dbReference type="Proteomes" id="UP000320776">
    <property type="component" value="Chromosome"/>
</dbReference>
<protein>
    <recommendedName>
        <fullName evidence="3">HTH cro/C1-type domain-containing protein</fullName>
    </recommendedName>
</protein>
<dbReference type="OrthoDB" id="428540at2"/>
<dbReference type="RefSeq" id="WP_144350872.1">
    <property type="nucleotide sequence ID" value="NZ_CP036259.1"/>
</dbReference>
<proteinExistence type="predicted"/>
<evidence type="ECO:0000313" key="1">
    <source>
        <dbReference type="EMBL" id="QDR81378.1"/>
    </source>
</evidence>
<organism evidence="1 2">
    <name type="scientific">Sporomusa termitida</name>
    <dbReference type="NCBI Taxonomy" id="2377"/>
    <lineage>
        <taxon>Bacteria</taxon>
        <taxon>Bacillati</taxon>
        <taxon>Bacillota</taxon>
        <taxon>Negativicutes</taxon>
        <taxon>Selenomonadales</taxon>
        <taxon>Sporomusaceae</taxon>
        <taxon>Sporomusa</taxon>
    </lineage>
</organism>
<dbReference type="Gene3D" id="1.10.260.40">
    <property type="entry name" value="lambda repressor-like DNA-binding domains"/>
    <property type="match status" value="1"/>
</dbReference>
<evidence type="ECO:0000313" key="2">
    <source>
        <dbReference type="Proteomes" id="UP000320776"/>
    </source>
</evidence>
<name>A0A517DVL4_9FIRM</name>
<dbReference type="AlphaFoldDB" id="A0A517DVL4"/>
<gene>
    <name evidence="1" type="ORF">SPTER_27570</name>
</gene>
<reference evidence="1 2" key="1">
    <citation type="submission" date="2019-02" db="EMBL/GenBank/DDBJ databases">
        <title>Closed genome of Sporomusa termitida DSM 4440.</title>
        <authorList>
            <person name="Poehlein A."/>
            <person name="Daniel R."/>
        </authorList>
    </citation>
    <scope>NUCLEOTIDE SEQUENCE [LARGE SCALE GENOMIC DNA]</scope>
    <source>
        <strain evidence="1 2">DSM 4440</strain>
    </source>
</reference>
<sequence>MRLNSDKVQQLLDDYKLNRSRLARQIGISRGALSNALAGRRTAGKKLLAGLIRAFPDETIATLTLSERQVEG</sequence>
<accession>A0A517DVL4</accession>
<dbReference type="GO" id="GO:0003677">
    <property type="term" value="F:DNA binding"/>
    <property type="evidence" value="ECO:0007669"/>
    <property type="project" value="InterPro"/>
</dbReference>
<keyword evidence="2" id="KW-1185">Reference proteome</keyword>